<organism evidence="1 2">
    <name type="scientific">Wickerhamomyces pijperi</name>
    <name type="common">Yeast</name>
    <name type="synonym">Pichia pijperi</name>
    <dbReference type="NCBI Taxonomy" id="599730"/>
    <lineage>
        <taxon>Eukaryota</taxon>
        <taxon>Fungi</taxon>
        <taxon>Dikarya</taxon>
        <taxon>Ascomycota</taxon>
        <taxon>Saccharomycotina</taxon>
        <taxon>Saccharomycetes</taxon>
        <taxon>Phaffomycetales</taxon>
        <taxon>Wickerhamomycetaceae</taxon>
        <taxon>Wickerhamomyces</taxon>
    </lineage>
</organism>
<dbReference type="Proteomes" id="UP000774326">
    <property type="component" value="Unassembled WGS sequence"/>
</dbReference>
<name>A0A9P8QBP6_WICPI</name>
<accession>A0A9P8QBP6</accession>
<evidence type="ECO:0000313" key="1">
    <source>
        <dbReference type="EMBL" id="KAH3687613.1"/>
    </source>
</evidence>
<comment type="caution">
    <text evidence="1">The sequence shown here is derived from an EMBL/GenBank/DDBJ whole genome shotgun (WGS) entry which is preliminary data.</text>
</comment>
<evidence type="ECO:0000313" key="2">
    <source>
        <dbReference type="Proteomes" id="UP000774326"/>
    </source>
</evidence>
<gene>
    <name evidence="1" type="ORF">WICPIJ_001423</name>
</gene>
<dbReference type="AlphaFoldDB" id="A0A9P8QBP6"/>
<reference evidence="1" key="2">
    <citation type="submission" date="2021-01" db="EMBL/GenBank/DDBJ databases">
        <authorList>
            <person name="Schikora-Tamarit M.A."/>
        </authorList>
    </citation>
    <scope>NUCLEOTIDE SEQUENCE</scope>
    <source>
        <strain evidence="1">CBS2887</strain>
    </source>
</reference>
<reference evidence="1" key="1">
    <citation type="journal article" date="2021" name="Open Biol.">
        <title>Shared evolutionary footprints suggest mitochondrial oxidative damage underlies multiple complex I losses in fungi.</title>
        <authorList>
            <person name="Schikora-Tamarit M.A."/>
            <person name="Marcet-Houben M."/>
            <person name="Nosek J."/>
            <person name="Gabaldon T."/>
        </authorList>
    </citation>
    <scope>NUCLEOTIDE SEQUENCE</scope>
    <source>
        <strain evidence="1">CBS2887</strain>
    </source>
</reference>
<keyword evidence="2" id="KW-1185">Reference proteome</keyword>
<sequence>MVLKVRALSWELPEQIMLAQEYNTAAIESAVPERKKANMIPPFLISQTVNKMEANKFKAATYPIIQGWAFLKWSSNTAFTKEKKMVTAGITVVIVLTW</sequence>
<protein>
    <submittedName>
        <fullName evidence="1">Uncharacterized protein</fullName>
    </submittedName>
</protein>
<dbReference type="EMBL" id="JAEUBG010000721">
    <property type="protein sequence ID" value="KAH3687613.1"/>
    <property type="molecule type" value="Genomic_DNA"/>
</dbReference>
<proteinExistence type="predicted"/>